<dbReference type="HAMAP" id="MF_00122">
    <property type="entry name" value="GatC"/>
    <property type="match status" value="1"/>
</dbReference>
<dbReference type="InterPro" id="IPR036113">
    <property type="entry name" value="Asp/Glu-ADT_sf_sub_c"/>
</dbReference>
<keyword evidence="6" id="KW-0547">Nucleotide-binding</keyword>
<dbReference type="InterPro" id="IPR003837">
    <property type="entry name" value="GatC"/>
</dbReference>
<keyword evidence="6" id="KW-0648">Protein biosynthesis</keyword>
<evidence type="ECO:0000256" key="3">
    <source>
        <dbReference type="ARBA" id="ARBA00024799"/>
    </source>
</evidence>
<dbReference type="EC" id="6.3.5.-" evidence="6"/>
<dbReference type="SUPFAM" id="SSF141000">
    <property type="entry name" value="Glu-tRNAGln amidotransferase C subunit"/>
    <property type="match status" value="1"/>
</dbReference>
<reference evidence="7 8" key="1">
    <citation type="submission" date="2020-08" db="EMBL/GenBank/DDBJ databases">
        <title>A Genomic Blueprint of the Chicken Gut Microbiome.</title>
        <authorList>
            <person name="Gilroy R."/>
            <person name="Ravi A."/>
            <person name="Getino M."/>
            <person name="Pursley I."/>
            <person name="Horton D.L."/>
            <person name="Alikhan N.-F."/>
            <person name="Baker D."/>
            <person name="Gharbi K."/>
            <person name="Hall N."/>
            <person name="Watson M."/>
            <person name="Adriaenssens E.M."/>
            <person name="Foster-Nyarko E."/>
            <person name="Jarju S."/>
            <person name="Secka A."/>
            <person name="Antonio M."/>
            <person name="Oren A."/>
            <person name="Chaudhuri R."/>
            <person name="La Ragione R.M."/>
            <person name="Hildebrand F."/>
            <person name="Pallen M.J."/>
        </authorList>
    </citation>
    <scope>NUCLEOTIDE SEQUENCE [LARGE SCALE GENOMIC DNA]</scope>
    <source>
        <strain evidence="7 8">Sa3CUA8</strain>
    </source>
</reference>
<dbReference type="RefSeq" id="WP_191689679.1">
    <property type="nucleotide sequence ID" value="NZ_JACSQY010000006.1"/>
</dbReference>
<keyword evidence="6" id="KW-0436">Ligase</keyword>
<dbReference type="PANTHER" id="PTHR15004">
    <property type="entry name" value="GLUTAMYL-TRNA(GLN) AMIDOTRANSFERASE SUBUNIT C, MITOCHONDRIAL"/>
    <property type="match status" value="1"/>
</dbReference>
<dbReference type="Pfam" id="PF02686">
    <property type="entry name" value="GatC"/>
    <property type="match status" value="1"/>
</dbReference>
<comment type="similarity">
    <text evidence="1 6">Belongs to the GatC family.</text>
</comment>
<keyword evidence="6" id="KW-0067">ATP-binding</keyword>
<comment type="catalytic activity">
    <reaction evidence="5 6">
        <text>L-glutamyl-tRNA(Gln) + L-glutamine + ATP + H2O = L-glutaminyl-tRNA(Gln) + L-glutamate + ADP + phosphate + H(+)</text>
        <dbReference type="Rhea" id="RHEA:17521"/>
        <dbReference type="Rhea" id="RHEA-COMP:9681"/>
        <dbReference type="Rhea" id="RHEA-COMP:9684"/>
        <dbReference type="ChEBI" id="CHEBI:15377"/>
        <dbReference type="ChEBI" id="CHEBI:15378"/>
        <dbReference type="ChEBI" id="CHEBI:29985"/>
        <dbReference type="ChEBI" id="CHEBI:30616"/>
        <dbReference type="ChEBI" id="CHEBI:43474"/>
        <dbReference type="ChEBI" id="CHEBI:58359"/>
        <dbReference type="ChEBI" id="CHEBI:78520"/>
        <dbReference type="ChEBI" id="CHEBI:78521"/>
        <dbReference type="ChEBI" id="CHEBI:456216"/>
    </reaction>
</comment>
<evidence type="ECO:0000256" key="6">
    <source>
        <dbReference type="HAMAP-Rule" id="MF_00122"/>
    </source>
</evidence>
<comment type="catalytic activity">
    <reaction evidence="4 6">
        <text>L-aspartyl-tRNA(Asn) + L-glutamine + ATP + H2O = L-asparaginyl-tRNA(Asn) + L-glutamate + ADP + phosphate + 2 H(+)</text>
        <dbReference type="Rhea" id="RHEA:14513"/>
        <dbReference type="Rhea" id="RHEA-COMP:9674"/>
        <dbReference type="Rhea" id="RHEA-COMP:9677"/>
        <dbReference type="ChEBI" id="CHEBI:15377"/>
        <dbReference type="ChEBI" id="CHEBI:15378"/>
        <dbReference type="ChEBI" id="CHEBI:29985"/>
        <dbReference type="ChEBI" id="CHEBI:30616"/>
        <dbReference type="ChEBI" id="CHEBI:43474"/>
        <dbReference type="ChEBI" id="CHEBI:58359"/>
        <dbReference type="ChEBI" id="CHEBI:78515"/>
        <dbReference type="ChEBI" id="CHEBI:78516"/>
        <dbReference type="ChEBI" id="CHEBI:456216"/>
    </reaction>
</comment>
<gene>
    <name evidence="6 7" type="primary">gatC</name>
    <name evidence="7" type="ORF">H9659_09080</name>
</gene>
<evidence type="ECO:0000313" key="8">
    <source>
        <dbReference type="Proteomes" id="UP000659496"/>
    </source>
</evidence>
<organism evidence="7 8">
    <name type="scientific">Sporosarcina gallistercoris</name>
    <dbReference type="NCBI Taxonomy" id="2762245"/>
    <lineage>
        <taxon>Bacteria</taxon>
        <taxon>Bacillati</taxon>
        <taxon>Bacillota</taxon>
        <taxon>Bacilli</taxon>
        <taxon>Bacillales</taxon>
        <taxon>Caryophanaceae</taxon>
        <taxon>Sporosarcina</taxon>
    </lineage>
</organism>
<dbReference type="PANTHER" id="PTHR15004:SF0">
    <property type="entry name" value="GLUTAMYL-TRNA(GLN) AMIDOTRANSFERASE SUBUNIT C, MITOCHONDRIAL"/>
    <property type="match status" value="1"/>
</dbReference>
<evidence type="ECO:0000256" key="2">
    <source>
        <dbReference type="ARBA" id="ARBA00011123"/>
    </source>
</evidence>
<dbReference type="NCBIfam" id="TIGR00135">
    <property type="entry name" value="gatC"/>
    <property type="match status" value="1"/>
</dbReference>
<accession>A0ABR8PK18</accession>
<dbReference type="Gene3D" id="1.10.20.60">
    <property type="entry name" value="Glu-tRNAGln amidotransferase C subunit, N-terminal domain"/>
    <property type="match status" value="1"/>
</dbReference>
<evidence type="ECO:0000256" key="5">
    <source>
        <dbReference type="ARBA" id="ARBA00047913"/>
    </source>
</evidence>
<name>A0ABR8PK18_9BACL</name>
<comment type="function">
    <text evidence="3 6">Allows the formation of correctly charged Asn-tRNA(Asn) or Gln-tRNA(Gln) through the transamidation of misacylated Asp-tRNA(Asn) or Glu-tRNA(Gln) in organisms which lack either or both of asparaginyl-tRNA or glutaminyl-tRNA synthetases. The reaction takes place in the presence of glutamine and ATP through an activated phospho-Asp-tRNA(Asn) or phospho-Glu-tRNA(Gln).</text>
</comment>
<comment type="subunit">
    <text evidence="2 6">Heterotrimer of A, B and C subunits.</text>
</comment>
<evidence type="ECO:0000256" key="4">
    <source>
        <dbReference type="ARBA" id="ARBA00047380"/>
    </source>
</evidence>
<evidence type="ECO:0000256" key="1">
    <source>
        <dbReference type="ARBA" id="ARBA00010757"/>
    </source>
</evidence>
<protein>
    <recommendedName>
        <fullName evidence="6">Aspartyl/glutamyl-tRNA(Asn/Gln) amidotransferase subunit C</fullName>
        <shortName evidence="6">Asp/Glu-ADT subunit C</shortName>
        <ecNumber evidence="6">6.3.5.-</ecNumber>
    </recommendedName>
</protein>
<sequence>MSNFTKEDIQYYANFARIDMPDAEAEKFAARLDTLLEFSDRLKELDTTNVEPMTHPLAITNVLREDTPEDILDRDEMLKSVEDHEEGLIKVPNILE</sequence>
<keyword evidence="8" id="KW-1185">Reference proteome</keyword>
<evidence type="ECO:0000313" key="7">
    <source>
        <dbReference type="EMBL" id="MBD7908482.1"/>
    </source>
</evidence>
<dbReference type="Proteomes" id="UP000659496">
    <property type="component" value="Unassembled WGS sequence"/>
</dbReference>
<dbReference type="EMBL" id="JACSQY010000006">
    <property type="protein sequence ID" value="MBD7908482.1"/>
    <property type="molecule type" value="Genomic_DNA"/>
</dbReference>
<proteinExistence type="inferred from homology"/>
<comment type="caution">
    <text evidence="7">The sequence shown here is derived from an EMBL/GenBank/DDBJ whole genome shotgun (WGS) entry which is preliminary data.</text>
</comment>